<accession>A0ABM7W9N9</accession>
<name>A0ABM7W9N9_9BACT</name>
<reference evidence="1 2" key="1">
    <citation type="submission" date="2022-01" db="EMBL/GenBank/DDBJ databases">
        <title>Desulfofustis limnae sp. nov., a novel mesophilic sulfate-reducing bacterium isolated from marsh soil.</title>
        <authorList>
            <person name="Watanabe M."/>
            <person name="Takahashi A."/>
            <person name="Kojima H."/>
            <person name="Fukui M."/>
        </authorList>
    </citation>
    <scope>NUCLEOTIDE SEQUENCE [LARGE SCALE GENOMIC DNA]</scope>
    <source>
        <strain evidence="1 2">PPLL</strain>
    </source>
</reference>
<organism evidence="1 2">
    <name type="scientific">Desulfofustis limnaeus</name>
    <dbReference type="NCBI Taxonomy" id="2740163"/>
    <lineage>
        <taxon>Bacteria</taxon>
        <taxon>Pseudomonadati</taxon>
        <taxon>Thermodesulfobacteriota</taxon>
        <taxon>Desulfobulbia</taxon>
        <taxon>Desulfobulbales</taxon>
        <taxon>Desulfocapsaceae</taxon>
        <taxon>Desulfofustis</taxon>
    </lineage>
</organism>
<evidence type="ECO:0000313" key="2">
    <source>
        <dbReference type="Proteomes" id="UP000830055"/>
    </source>
</evidence>
<evidence type="ECO:0008006" key="3">
    <source>
        <dbReference type="Google" id="ProtNLM"/>
    </source>
</evidence>
<dbReference type="EMBL" id="AP025516">
    <property type="protein sequence ID" value="BDD87677.1"/>
    <property type="molecule type" value="Genomic_DNA"/>
</dbReference>
<proteinExistence type="predicted"/>
<gene>
    <name evidence="1" type="ORF">DPPLL_20420</name>
</gene>
<dbReference type="Proteomes" id="UP000830055">
    <property type="component" value="Chromosome"/>
</dbReference>
<evidence type="ECO:0000313" key="1">
    <source>
        <dbReference type="EMBL" id="BDD87677.1"/>
    </source>
</evidence>
<dbReference type="RefSeq" id="WP_284151094.1">
    <property type="nucleotide sequence ID" value="NZ_AP025516.1"/>
</dbReference>
<sequence length="60" mass="6517">MYHQHGNKANRPPYARGQCWVSLALSIGSDLKHAAVPLLSRLMRTGGNRSKLDGGGVMKL</sequence>
<protein>
    <recommendedName>
        <fullName evidence="3">Transposase</fullName>
    </recommendedName>
</protein>
<keyword evidence="2" id="KW-1185">Reference proteome</keyword>